<dbReference type="InterPro" id="IPR029058">
    <property type="entry name" value="AB_hydrolase_fold"/>
</dbReference>
<dbReference type="Gene3D" id="3.40.50.1820">
    <property type="entry name" value="alpha/beta hydrolase"/>
    <property type="match status" value="1"/>
</dbReference>
<dbReference type="GO" id="GO:0016787">
    <property type="term" value="F:hydrolase activity"/>
    <property type="evidence" value="ECO:0007669"/>
    <property type="project" value="UniProtKB-KW"/>
</dbReference>
<keyword evidence="2" id="KW-0378">Hydrolase</keyword>
<keyword evidence="3" id="KW-1185">Reference proteome</keyword>
<feature type="domain" description="AB hydrolase-1" evidence="1">
    <location>
        <begin position="5"/>
        <end position="100"/>
    </location>
</feature>
<gene>
    <name evidence="2" type="ORF">LX24_01621</name>
</gene>
<dbReference type="Pfam" id="PF12697">
    <property type="entry name" value="Abhydrolase_6"/>
    <property type="match status" value="1"/>
</dbReference>
<sequence>MAGTLVMIHGMMGGAWCWDNYKRYFEDKGYRCVTPVLRYHNINPRGKPDPRLGSTGLLDYAADLEGEIKKMDEPPVLVGHSMGGLLAQILGGRGLARALVLLK</sequence>
<dbReference type="RefSeq" id="WP_166511641.1">
    <property type="nucleotide sequence ID" value="NZ_VNHM01000008.1"/>
</dbReference>
<dbReference type="EMBL" id="VNHM01000008">
    <property type="protein sequence ID" value="TYO95272.1"/>
    <property type="molecule type" value="Genomic_DNA"/>
</dbReference>
<dbReference type="AlphaFoldDB" id="A0A5S4ZQT6"/>
<dbReference type="SUPFAM" id="SSF53474">
    <property type="entry name" value="alpha/beta-Hydrolases"/>
    <property type="match status" value="1"/>
</dbReference>
<protein>
    <submittedName>
        <fullName evidence="2">Alpha/beta hydrolase family protein</fullName>
    </submittedName>
</protein>
<name>A0A5S4ZQT6_9FIRM</name>
<organism evidence="2 3">
    <name type="scientific">Desulfallas thermosapovorans DSM 6562</name>
    <dbReference type="NCBI Taxonomy" id="1121431"/>
    <lineage>
        <taxon>Bacteria</taxon>
        <taxon>Bacillati</taxon>
        <taxon>Bacillota</taxon>
        <taxon>Clostridia</taxon>
        <taxon>Eubacteriales</taxon>
        <taxon>Desulfallaceae</taxon>
        <taxon>Desulfallas</taxon>
    </lineage>
</organism>
<evidence type="ECO:0000313" key="2">
    <source>
        <dbReference type="EMBL" id="TYO95272.1"/>
    </source>
</evidence>
<reference evidence="2 3" key="1">
    <citation type="submission" date="2019-07" db="EMBL/GenBank/DDBJ databases">
        <title>Genomic Encyclopedia of Type Strains, Phase I: the one thousand microbial genomes (KMG-I) project.</title>
        <authorList>
            <person name="Kyrpides N."/>
        </authorList>
    </citation>
    <scope>NUCLEOTIDE SEQUENCE [LARGE SCALE GENOMIC DNA]</scope>
    <source>
        <strain evidence="2 3">DSM 6562</strain>
    </source>
</reference>
<proteinExistence type="predicted"/>
<evidence type="ECO:0000259" key="1">
    <source>
        <dbReference type="Pfam" id="PF12697"/>
    </source>
</evidence>
<evidence type="ECO:0000313" key="3">
    <source>
        <dbReference type="Proteomes" id="UP000323166"/>
    </source>
</evidence>
<dbReference type="Proteomes" id="UP000323166">
    <property type="component" value="Unassembled WGS sequence"/>
</dbReference>
<comment type="caution">
    <text evidence="2">The sequence shown here is derived from an EMBL/GenBank/DDBJ whole genome shotgun (WGS) entry which is preliminary data.</text>
</comment>
<dbReference type="InterPro" id="IPR000073">
    <property type="entry name" value="AB_hydrolase_1"/>
</dbReference>
<accession>A0A5S4ZQT6</accession>